<accession>A0A8A1LVW0</accession>
<dbReference type="EMBL" id="CP069106">
    <property type="protein sequence ID" value="QSS56272.1"/>
    <property type="molecule type" value="Genomic_DNA"/>
</dbReference>
<evidence type="ECO:0000313" key="3">
    <source>
        <dbReference type="Proteomes" id="UP000663419"/>
    </source>
</evidence>
<keyword evidence="1" id="KW-0812">Transmembrane</keyword>
<organism evidence="2 3">
    <name type="scientific">Ajellomyces capsulatus (strain H88)</name>
    <name type="common">Darling's disease fungus</name>
    <name type="synonym">Histoplasma capsulatum</name>
    <dbReference type="NCBI Taxonomy" id="544711"/>
    <lineage>
        <taxon>Eukaryota</taxon>
        <taxon>Fungi</taxon>
        <taxon>Dikarya</taxon>
        <taxon>Ascomycota</taxon>
        <taxon>Pezizomycotina</taxon>
        <taxon>Eurotiomycetes</taxon>
        <taxon>Eurotiomycetidae</taxon>
        <taxon>Onygenales</taxon>
        <taxon>Ajellomycetaceae</taxon>
        <taxon>Histoplasma</taxon>
    </lineage>
</organism>
<feature type="transmembrane region" description="Helical" evidence="1">
    <location>
        <begin position="41"/>
        <end position="59"/>
    </location>
</feature>
<feature type="transmembrane region" description="Helical" evidence="1">
    <location>
        <begin position="6"/>
        <end position="29"/>
    </location>
</feature>
<reference evidence="2" key="1">
    <citation type="submission" date="2021-01" db="EMBL/GenBank/DDBJ databases">
        <title>Chromosome-level genome assembly of a human fungal pathogen reveals clustering of transcriptionally co-regulated genes.</title>
        <authorList>
            <person name="Voorhies M."/>
            <person name="Cohen S."/>
            <person name="Shea T.P."/>
            <person name="Petrus S."/>
            <person name="Munoz J.F."/>
            <person name="Poplawski S."/>
            <person name="Goldman W.E."/>
            <person name="Michael T."/>
            <person name="Cuomo C.A."/>
            <person name="Sil A."/>
            <person name="Beyhan S."/>
        </authorList>
    </citation>
    <scope>NUCLEOTIDE SEQUENCE</scope>
    <source>
        <strain evidence="2">H88</strain>
    </source>
</reference>
<name>A0A8A1LVW0_AJEC8</name>
<keyword evidence="1" id="KW-1133">Transmembrane helix</keyword>
<proteinExistence type="predicted"/>
<keyword evidence="1" id="KW-0472">Membrane</keyword>
<sequence>MVYSFGLWILSFLPSFFLSLFLSVFFFFFLKKKRGGCIPSLGLSPFCFGGAVVVSVSGLD</sequence>
<evidence type="ECO:0000256" key="1">
    <source>
        <dbReference type="SAM" id="Phobius"/>
    </source>
</evidence>
<gene>
    <name evidence="2" type="ORF">I7I53_04442</name>
</gene>
<dbReference type="AlphaFoldDB" id="A0A8A1LVW0"/>
<protein>
    <submittedName>
        <fullName evidence="2">Uncharacterized protein</fullName>
    </submittedName>
</protein>
<dbReference type="VEuPathDB" id="FungiDB:I7I53_04442"/>
<evidence type="ECO:0000313" key="2">
    <source>
        <dbReference type="EMBL" id="QSS56272.1"/>
    </source>
</evidence>
<dbReference type="Proteomes" id="UP000663419">
    <property type="component" value="Chromosome 5"/>
</dbReference>